<proteinExistence type="predicted"/>
<protein>
    <submittedName>
        <fullName evidence="2">Transposase</fullName>
    </submittedName>
</protein>
<sequence length="322" mass="36797">MPVLSVSRGNILRGWDTLYNGSAGEAQRGLEISTISITDLASNTAYALDSRQTIDEENKTRIDLYAEHLVDLVSKLHQFGVRYLSCDTYYTKVKFVQAGVNAGVELIGKLRINARLQWLYDSEYSGVGRPKKFDGRVKIDTDLARFDPHGKQDNNVEVYDAVIYSSSLKRNIKRVQLKFNKGNRMGQALLYSTDIDLDAMTLIHYYKARFQIEFLFRDAKQHTGLTHSQSLRKDAINMQVNASLTALNLLKIEDRQTKNTQGKTVISIVSWKRRKFNQHLMDRLFDELGLDRNNEKVATLYEQFSDYGAIAHRSVQSIVISE</sequence>
<evidence type="ECO:0000313" key="3">
    <source>
        <dbReference type="Proteomes" id="UP001203423"/>
    </source>
</evidence>
<evidence type="ECO:0000313" key="2">
    <source>
        <dbReference type="EMBL" id="MCL1127466.1"/>
    </source>
</evidence>
<dbReference type="InterPro" id="IPR002559">
    <property type="entry name" value="Transposase_11"/>
</dbReference>
<reference evidence="2 3" key="1">
    <citation type="submission" date="2022-01" db="EMBL/GenBank/DDBJ databases">
        <title>Whole genome-based taxonomy of the Shewanellaceae.</title>
        <authorList>
            <person name="Martin-Rodriguez A.J."/>
        </authorList>
    </citation>
    <scope>NUCLEOTIDE SEQUENCE [LARGE SCALE GENOMIC DNA]</scope>
    <source>
        <strain evidence="2 3">DSM 17177</strain>
    </source>
</reference>
<dbReference type="SUPFAM" id="SSF53098">
    <property type="entry name" value="Ribonuclease H-like"/>
    <property type="match status" value="1"/>
</dbReference>
<feature type="domain" description="Transposase IS4-like" evidence="1">
    <location>
        <begin position="76"/>
        <end position="249"/>
    </location>
</feature>
<name>A0ABT0LIE4_9GAMM</name>
<evidence type="ECO:0000259" key="1">
    <source>
        <dbReference type="Pfam" id="PF01609"/>
    </source>
</evidence>
<accession>A0ABT0LIE4</accession>
<dbReference type="RefSeq" id="WP_248942910.1">
    <property type="nucleotide sequence ID" value="NZ_JAKIKS010000164.1"/>
</dbReference>
<dbReference type="Pfam" id="PF01609">
    <property type="entry name" value="DDE_Tnp_1"/>
    <property type="match status" value="1"/>
</dbReference>
<dbReference type="InterPro" id="IPR012337">
    <property type="entry name" value="RNaseH-like_sf"/>
</dbReference>
<organism evidence="2 3">
    <name type="scientific">Shewanella surugensis</name>
    <dbReference type="NCBI Taxonomy" id="212020"/>
    <lineage>
        <taxon>Bacteria</taxon>
        <taxon>Pseudomonadati</taxon>
        <taxon>Pseudomonadota</taxon>
        <taxon>Gammaproteobacteria</taxon>
        <taxon>Alteromonadales</taxon>
        <taxon>Shewanellaceae</taxon>
        <taxon>Shewanella</taxon>
    </lineage>
</organism>
<keyword evidence="3" id="KW-1185">Reference proteome</keyword>
<dbReference type="Proteomes" id="UP001203423">
    <property type="component" value="Unassembled WGS sequence"/>
</dbReference>
<gene>
    <name evidence="2" type="ORF">L2764_24075</name>
</gene>
<comment type="caution">
    <text evidence="2">The sequence shown here is derived from an EMBL/GenBank/DDBJ whole genome shotgun (WGS) entry which is preliminary data.</text>
</comment>
<dbReference type="EMBL" id="JAKIKS010000164">
    <property type="protein sequence ID" value="MCL1127466.1"/>
    <property type="molecule type" value="Genomic_DNA"/>
</dbReference>